<dbReference type="RefSeq" id="XP_005833995.1">
    <property type="nucleotide sequence ID" value="XM_005833938.1"/>
</dbReference>
<dbReference type="EMBL" id="JH992992">
    <property type="protein sequence ID" value="EKX47015.1"/>
    <property type="molecule type" value="Genomic_DNA"/>
</dbReference>
<dbReference type="EnsemblProtists" id="EKX47015">
    <property type="protein sequence ID" value="EKX47015"/>
    <property type="gene ID" value="GUITHDRAFT_162873"/>
</dbReference>
<dbReference type="GeneID" id="17303557"/>
<feature type="region of interest" description="Disordered" evidence="1">
    <location>
        <begin position="352"/>
        <end position="377"/>
    </location>
</feature>
<name>L1JFZ2_GUITC</name>
<accession>L1JFZ2</accession>
<dbReference type="OrthoDB" id="10668787at2759"/>
<proteinExistence type="predicted"/>
<feature type="compositionally biased region" description="Polar residues" evidence="1">
    <location>
        <begin position="360"/>
        <end position="377"/>
    </location>
</feature>
<evidence type="ECO:0000313" key="3">
    <source>
        <dbReference type="EnsemblProtists" id="EKX47015"/>
    </source>
</evidence>
<evidence type="ECO:0000256" key="1">
    <source>
        <dbReference type="SAM" id="MobiDB-lite"/>
    </source>
</evidence>
<organism evidence="2">
    <name type="scientific">Guillardia theta (strain CCMP2712)</name>
    <name type="common">Cryptophyte</name>
    <dbReference type="NCBI Taxonomy" id="905079"/>
    <lineage>
        <taxon>Eukaryota</taxon>
        <taxon>Cryptophyceae</taxon>
        <taxon>Pyrenomonadales</taxon>
        <taxon>Geminigeraceae</taxon>
        <taxon>Guillardia</taxon>
    </lineage>
</organism>
<dbReference type="PaxDb" id="55529-EKX47015"/>
<reference evidence="3" key="3">
    <citation type="submission" date="2016-03" db="UniProtKB">
        <authorList>
            <consortium name="EnsemblProtists"/>
        </authorList>
    </citation>
    <scope>IDENTIFICATION</scope>
</reference>
<evidence type="ECO:0000313" key="2">
    <source>
        <dbReference type="EMBL" id="EKX47015.1"/>
    </source>
</evidence>
<evidence type="ECO:0000313" key="4">
    <source>
        <dbReference type="Proteomes" id="UP000011087"/>
    </source>
</evidence>
<keyword evidence="4" id="KW-1185">Reference proteome</keyword>
<protein>
    <submittedName>
        <fullName evidence="2 3">Uncharacterized protein</fullName>
    </submittedName>
</protein>
<dbReference type="HOGENOM" id="CLU_734558_0_0_1"/>
<gene>
    <name evidence="2" type="ORF">GUITHDRAFT_162873</name>
</gene>
<sequence>MDEFMSTLSMKTKGMSLSLVGLAAALSVLLVCTARPSLLVSKQTRALRAKQAEIRLADMYSMHCDCEDQEKDGNEDGCPCAAAAAKNIKIALDNAVDRQFAPPNMYYRTRNGYAYRLRGFLPPRLHLHAHREIAPMRVKLGKKTQQRARKPLPDVPTLRVPTKFVSDVNPRVFYQAHLSNAPGMAERKAKLQSLDELGYKYDVVPLADETWDGKSDKIEEQGGEQQGEEGEVNAAKSGGEVDDIVDSPWFADWMDYADLILSDGVLDEAKHVSAIPQEPQQALVLPYQEGEETDAADWQYAYDDDAVVPVRTVVGESNFPALDANVNSPDGVLLGYKDQPGVGEAMADFLSDPVGEHGESSASSTSVNGWLTDNSAY</sequence>
<feature type="region of interest" description="Disordered" evidence="1">
    <location>
        <begin position="212"/>
        <end position="238"/>
    </location>
</feature>
<reference evidence="4" key="2">
    <citation type="submission" date="2012-11" db="EMBL/GenBank/DDBJ databases">
        <authorList>
            <person name="Kuo A."/>
            <person name="Curtis B.A."/>
            <person name="Tanifuji G."/>
            <person name="Burki F."/>
            <person name="Gruber A."/>
            <person name="Irimia M."/>
            <person name="Maruyama S."/>
            <person name="Arias M.C."/>
            <person name="Ball S.G."/>
            <person name="Gile G.H."/>
            <person name="Hirakawa Y."/>
            <person name="Hopkins J.F."/>
            <person name="Rensing S.A."/>
            <person name="Schmutz J."/>
            <person name="Symeonidi A."/>
            <person name="Elias M."/>
            <person name="Eveleigh R.J."/>
            <person name="Herman E.K."/>
            <person name="Klute M.J."/>
            <person name="Nakayama T."/>
            <person name="Obornik M."/>
            <person name="Reyes-Prieto A."/>
            <person name="Armbrust E.V."/>
            <person name="Aves S.J."/>
            <person name="Beiko R.G."/>
            <person name="Coutinho P."/>
            <person name="Dacks J.B."/>
            <person name="Durnford D.G."/>
            <person name="Fast N.M."/>
            <person name="Green B.R."/>
            <person name="Grisdale C."/>
            <person name="Hempe F."/>
            <person name="Henrissat B."/>
            <person name="Hoppner M.P."/>
            <person name="Ishida K.-I."/>
            <person name="Kim E."/>
            <person name="Koreny L."/>
            <person name="Kroth P.G."/>
            <person name="Liu Y."/>
            <person name="Malik S.-B."/>
            <person name="Maier U.G."/>
            <person name="McRose D."/>
            <person name="Mock T."/>
            <person name="Neilson J.A."/>
            <person name="Onodera N.T."/>
            <person name="Poole A.M."/>
            <person name="Pritham E.J."/>
            <person name="Richards T.A."/>
            <person name="Rocap G."/>
            <person name="Roy S.W."/>
            <person name="Sarai C."/>
            <person name="Schaack S."/>
            <person name="Shirato S."/>
            <person name="Slamovits C.H."/>
            <person name="Spencer D.F."/>
            <person name="Suzuki S."/>
            <person name="Worden A.Z."/>
            <person name="Zauner S."/>
            <person name="Barry K."/>
            <person name="Bell C."/>
            <person name="Bharti A.K."/>
            <person name="Crow J.A."/>
            <person name="Grimwood J."/>
            <person name="Kramer R."/>
            <person name="Lindquist E."/>
            <person name="Lucas S."/>
            <person name="Salamov A."/>
            <person name="McFadden G.I."/>
            <person name="Lane C.E."/>
            <person name="Keeling P.J."/>
            <person name="Gray M.W."/>
            <person name="Grigoriev I.V."/>
            <person name="Archibald J.M."/>
        </authorList>
    </citation>
    <scope>NUCLEOTIDE SEQUENCE</scope>
    <source>
        <strain evidence="4">CCMP2712</strain>
    </source>
</reference>
<dbReference type="KEGG" id="gtt:GUITHDRAFT_162873"/>
<dbReference type="Proteomes" id="UP000011087">
    <property type="component" value="Unassembled WGS sequence"/>
</dbReference>
<reference evidence="2 4" key="1">
    <citation type="journal article" date="2012" name="Nature">
        <title>Algal genomes reveal evolutionary mosaicism and the fate of nucleomorphs.</title>
        <authorList>
            <consortium name="DOE Joint Genome Institute"/>
            <person name="Curtis B.A."/>
            <person name="Tanifuji G."/>
            <person name="Burki F."/>
            <person name="Gruber A."/>
            <person name="Irimia M."/>
            <person name="Maruyama S."/>
            <person name="Arias M.C."/>
            <person name="Ball S.G."/>
            <person name="Gile G.H."/>
            <person name="Hirakawa Y."/>
            <person name="Hopkins J.F."/>
            <person name="Kuo A."/>
            <person name="Rensing S.A."/>
            <person name="Schmutz J."/>
            <person name="Symeonidi A."/>
            <person name="Elias M."/>
            <person name="Eveleigh R.J."/>
            <person name="Herman E.K."/>
            <person name="Klute M.J."/>
            <person name="Nakayama T."/>
            <person name="Obornik M."/>
            <person name="Reyes-Prieto A."/>
            <person name="Armbrust E.V."/>
            <person name="Aves S.J."/>
            <person name="Beiko R.G."/>
            <person name="Coutinho P."/>
            <person name="Dacks J.B."/>
            <person name="Durnford D.G."/>
            <person name="Fast N.M."/>
            <person name="Green B.R."/>
            <person name="Grisdale C.J."/>
            <person name="Hempel F."/>
            <person name="Henrissat B."/>
            <person name="Hoppner M.P."/>
            <person name="Ishida K."/>
            <person name="Kim E."/>
            <person name="Koreny L."/>
            <person name="Kroth P.G."/>
            <person name="Liu Y."/>
            <person name="Malik S.B."/>
            <person name="Maier U.G."/>
            <person name="McRose D."/>
            <person name="Mock T."/>
            <person name="Neilson J.A."/>
            <person name="Onodera N.T."/>
            <person name="Poole A.M."/>
            <person name="Pritham E.J."/>
            <person name="Richards T.A."/>
            <person name="Rocap G."/>
            <person name="Roy S.W."/>
            <person name="Sarai C."/>
            <person name="Schaack S."/>
            <person name="Shirato S."/>
            <person name="Slamovits C.H."/>
            <person name="Spencer D.F."/>
            <person name="Suzuki S."/>
            <person name="Worden A.Z."/>
            <person name="Zauner S."/>
            <person name="Barry K."/>
            <person name="Bell C."/>
            <person name="Bharti A.K."/>
            <person name="Crow J.A."/>
            <person name="Grimwood J."/>
            <person name="Kramer R."/>
            <person name="Lindquist E."/>
            <person name="Lucas S."/>
            <person name="Salamov A."/>
            <person name="McFadden G.I."/>
            <person name="Lane C.E."/>
            <person name="Keeling P.J."/>
            <person name="Gray M.W."/>
            <person name="Grigoriev I.V."/>
            <person name="Archibald J.M."/>
        </authorList>
    </citation>
    <scope>NUCLEOTIDE SEQUENCE</scope>
    <source>
        <strain evidence="2 4">CCMP2712</strain>
    </source>
</reference>
<dbReference type="AlphaFoldDB" id="L1JFZ2"/>